<proteinExistence type="predicted"/>
<evidence type="ECO:0000313" key="3">
    <source>
        <dbReference type="Proteomes" id="UP000005824"/>
    </source>
</evidence>
<dbReference type="Proteomes" id="UP000005824">
    <property type="component" value="Unassembled WGS sequence"/>
</dbReference>
<name>B4CY31_9BACT</name>
<dbReference type="RefSeq" id="WP_006978798.1">
    <property type="nucleotide sequence ID" value="NZ_ABVL01000003.1"/>
</dbReference>
<dbReference type="AlphaFoldDB" id="B4CY31"/>
<reference evidence="2 3" key="1">
    <citation type="journal article" date="2011" name="J. Bacteriol.">
        <title>Genome sequence of Chthoniobacter flavus Ellin428, an aerobic heterotrophic soil bacterium.</title>
        <authorList>
            <person name="Kant R."/>
            <person name="van Passel M.W."/>
            <person name="Palva A."/>
            <person name="Lucas S."/>
            <person name="Lapidus A."/>
            <person name="Glavina Del Rio T."/>
            <person name="Dalin E."/>
            <person name="Tice H."/>
            <person name="Bruce D."/>
            <person name="Goodwin L."/>
            <person name="Pitluck S."/>
            <person name="Larimer F.W."/>
            <person name="Land M.L."/>
            <person name="Hauser L."/>
            <person name="Sangwan P."/>
            <person name="de Vos W.M."/>
            <person name="Janssen P.H."/>
            <person name="Smidt H."/>
        </authorList>
    </citation>
    <scope>NUCLEOTIDE SEQUENCE [LARGE SCALE GENOMIC DNA]</scope>
    <source>
        <strain evidence="2 3">Ellin428</strain>
    </source>
</reference>
<keyword evidence="3" id="KW-1185">Reference proteome</keyword>
<sequence length="103" mass="12180">MKFETYLLLALLVFGIWKTNRSVQRSRTVQERFFTVRASIFFWFVGFLGLTALLLLPVRALILLLLPVAFGGLTLVKFFRDVRSRLRQTDEERVDIERMKRIN</sequence>
<gene>
    <name evidence="2" type="ORF">CfE428DRAFT_1472</name>
</gene>
<keyword evidence="1" id="KW-1133">Transmembrane helix</keyword>
<keyword evidence="1" id="KW-0472">Membrane</keyword>
<protein>
    <submittedName>
        <fullName evidence="2">Uncharacterized protein</fullName>
    </submittedName>
</protein>
<dbReference type="EMBL" id="ABVL01000003">
    <property type="protein sequence ID" value="EDY21179.1"/>
    <property type="molecule type" value="Genomic_DNA"/>
</dbReference>
<keyword evidence="1" id="KW-0812">Transmembrane</keyword>
<comment type="caution">
    <text evidence="2">The sequence shown here is derived from an EMBL/GenBank/DDBJ whole genome shotgun (WGS) entry which is preliminary data.</text>
</comment>
<organism evidence="2 3">
    <name type="scientific">Chthoniobacter flavus Ellin428</name>
    <dbReference type="NCBI Taxonomy" id="497964"/>
    <lineage>
        <taxon>Bacteria</taxon>
        <taxon>Pseudomonadati</taxon>
        <taxon>Verrucomicrobiota</taxon>
        <taxon>Spartobacteria</taxon>
        <taxon>Chthoniobacterales</taxon>
        <taxon>Chthoniobacteraceae</taxon>
        <taxon>Chthoniobacter</taxon>
    </lineage>
</organism>
<feature type="transmembrane region" description="Helical" evidence="1">
    <location>
        <begin position="61"/>
        <end position="79"/>
    </location>
</feature>
<evidence type="ECO:0000313" key="2">
    <source>
        <dbReference type="EMBL" id="EDY21179.1"/>
    </source>
</evidence>
<dbReference type="InParanoid" id="B4CY31"/>
<evidence type="ECO:0000256" key="1">
    <source>
        <dbReference type="SAM" id="Phobius"/>
    </source>
</evidence>
<feature type="transmembrane region" description="Helical" evidence="1">
    <location>
        <begin position="35"/>
        <end position="55"/>
    </location>
</feature>
<accession>B4CY31</accession>